<dbReference type="PANTHER" id="PTHR30087:SF1">
    <property type="entry name" value="HYPOTHETICAL CYTOSOLIC PROTEIN"/>
    <property type="match status" value="1"/>
</dbReference>
<dbReference type="Pfam" id="PF04463">
    <property type="entry name" value="2-thiour_desulf"/>
    <property type="match status" value="1"/>
</dbReference>
<evidence type="ECO:0000313" key="1">
    <source>
        <dbReference type="EMBL" id="GAA0037324.1"/>
    </source>
</evidence>
<sequence length="154" mass="15668">MDGEVTLVSACLAGQPCRYDGRARPDEAVIADVRAGRAVPACAEQLGGMSTPRPPAEIVDGDGDDVLDGTARVETIDGEDVTAEFVAGAQAVADIAAEHGATHAVLQARSPSCGCGVVYDGTHSGELVVGDGVVAALLKRRGLTITSVRGQSQR</sequence>
<organism evidence="1 2">
    <name type="scientific">Brevibacterium metallidurans</name>
    <dbReference type="NCBI Taxonomy" id="1482676"/>
    <lineage>
        <taxon>Bacteria</taxon>
        <taxon>Bacillati</taxon>
        <taxon>Actinomycetota</taxon>
        <taxon>Actinomycetes</taxon>
        <taxon>Micrococcales</taxon>
        <taxon>Brevibacteriaceae</taxon>
        <taxon>Brevibacterium</taxon>
    </lineage>
</organism>
<evidence type="ECO:0000313" key="2">
    <source>
        <dbReference type="Proteomes" id="UP001498238"/>
    </source>
</evidence>
<dbReference type="EMBL" id="BAAAAF010000022">
    <property type="protein sequence ID" value="GAA0037324.1"/>
    <property type="molecule type" value="Genomic_DNA"/>
</dbReference>
<name>A0ABP3CEC1_9MICO</name>
<protein>
    <submittedName>
        <fullName evidence="1">DUF523 domain-containing protein</fullName>
    </submittedName>
</protein>
<comment type="caution">
    <text evidence="1">The sequence shown here is derived from an EMBL/GenBank/DDBJ whole genome shotgun (WGS) entry which is preliminary data.</text>
</comment>
<dbReference type="Proteomes" id="UP001498238">
    <property type="component" value="Unassembled WGS sequence"/>
</dbReference>
<reference evidence="1 2" key="1">
    <citation type="submission" date="2024-01" db="EMBL/GenBank/DDBJ databases">
        <title>Characterization of antibiotic resistant novel bacterial strains and their environmental applications.</title>
        <authorList>
            <person name="Manzoor S."/>
            <person name="Abbas S."/>
            <person name="Arshad M."/>
            <person name="Ahmed I."/>
        </authorList>
    </citation>
    <scope>NUCLEOTIDE SEQUENCE [LARGE SCALE GENOMIC DNA]</scope>
    <source>
        <strain evidence="1 2">NCCP-602</strain>
    </source>
</reference>
<dbReference type="PANTHER" id="PTHR30087">
    <property type="entry name" value="INNER MEMBRANE PROTEIN"/>
    <property type="match status" value="1"/>
</dbReference>
<gene>
    <name evidence="1" type="ORF">NCCP602_32860</name>
</gene>
<dbReference type="RefSeq" id="WP_339393950.1">
    <property type="nucleotide sequence ID" value="NZ_BAAAAF010000022.1"/>
</dbReference>
<keyword evidence="2" id="KW-1185">Reference proteome</keyword>
<dbReference type="InterPro" id="IPR007553">
    <property type="entry name" value="2-thiour_desulf"/>
</dbReference>
<proteinExistence type="predicted"/>
<accession>A0ABP3CEC1</accession>